<evidence type="ECO:0000313" key="3">
    <source>
        <dbReference type="Proteomes" id="UP000181997"/>
    </source>
</evidence>
<name>A0A0V8HL83_9BACI</name>
<gene>
    <name evidence="2" type="ORF">GA0061094_0526</name>
</gene>
<dbReference type="Proteomes" id="UP000181997">
    <property type="component" value="Unassembled WGS sequence"/>
</dbReference>
<evidence type="ECO:0000313" key="2">
    <source>
        <dbReference type="EMBL" id="SCB79218.1"/>
    </source>
</evidence>
<keyword evidence="2" id="KW-0808">Transferase</keyword>
<dbReference type="GO" id="GO:0016747">
    <property type="term" value="F:acyltransferase activity, transferring groups other than amino-acyl groups"/>
    <property type="evidence" value="ECO:0007669"/>
    <property type="project" value="InterPro"/>
</dbReference>
<dbReference type="InterPro" id="IPR016181">
    <property type="entry name" value="Acyl_CoA_acyltransferase"/>
</dbReference>
<accession>A0A0V8HL83</accession>
<organism evidence="2 3">
    <name type="scientific">[Bacillus] enclensis</name>
    <dbReference type="NCBI Taxonomy" id="1402860"/>
    <lineage>
        <taxon>Bacteria</taxon>
        <taxon>Bacillati</taxon>
        <taxon>Bacillota</taxon>
        <taxon>Bacilli</taxon>
        <taxon>Bacillales</taxon>
        <taxon>Bacillaceae</taxon>
        <taxon>Rossellomorea</taxon>
    </lineage>
</organism>
<dbReference type="PANTHER" id="PTHR43415">
    <property type="entry name" value="SPERMIDINE N(1)-ACETYLTRANSFERASE"/>
    <property type="match status" value="1"/>
</dbReference>
<dbReference type="AlphaFoldDB" id="A0A0V8HL83"/>
<reference evidence="3" key="1">
    <citation type="submission" date="2016-08" db="EMBL/GenBank/DDBJ databases">
        <authorList>
            <person name="Varghese N."/>
            <person name="Submissions Spin"/>
        </authorList>
    </citation>
    <scope>NUCLEOTIDE SEQUENCE [LARGE SCALE GENOMIC DNA]</scope>
    <source>
        <strain evidence="3">SGD-1123</strain>
    </source>
</reference>
<protein>
    <submittedName>
        <fullName evidence="2">Ribosomal-protein-alanine N-acetyltransferase</fullName>
    </submittedName>
</protein>
<evidence type="ECO:0000259" key="1">
    <source>
        <dbReference type="PROSITE" id="PS51186"/>
    </source>
</evidence>
<dbReference type="SUPFAM" id="SSF55729">
    <property type="entry name" value="Acyl-CoA N-acyltransferases (Nat)"/>
    <property type="match status" value="1"/>
</dbReference>
<sequence length="172" mass="19933">MGYTIRKRTQEDVAEFITWTYEGVYSFYDNNIQEEKIKGFLQSVNTDQMYSVVDGQGELLGNCEFFEVGDPSEEIIAVGVQMRPDLTGKGNGLEFIQSIIEQGRRLIGYNHLELAVAEFNKRAIHVYEQAGFKRKGDFENTIRGEDYNFIIMEKDWKIERDGDGKQRIIRKP</sequence>
<dbReference type="EMBL" id="FMAU01000001">
    <property type="protein sequence ID" value="SCB79218.1"/>
    <property type="molecule type" value="Genomic_DNA"/>
</dbReference>
<keyword evidence="3" id="KW-1185">Reference proteome</keyword>
<feature type="domain" description="N-acetyltransferase" evidence="1">
    <location>
        <begin position="3"/>
        <end position="157"/>
    </location>
</feature>
<proteinExistence type="predicted"/>
<dbReference type="PANTHER" id="PTHR43415:SF3">
    <property type="entry name" value="GNAT-FAMILY ACETYLTRANSFERASE"/>
    <property type="match status" value="1"/>
</dbReference>
<dbReference type="RefSeq" id="WP_058297410.1">
    <property type="nucleotide sequence ID" value="NZ_FMAU01000001.1"/>
</dbReference>
<dbReference type="PROSITE" id="PS51186">
    <property type="entry name" value="GNAT"/>
    <property type="match status" value="1"/>
</dbReference>
<dbReference type="InterPro" id="IPR000182">
    <property type="entry name" value="GNAT_dom"/>
</dbReference>
<dbReference type="Gene3D" id="3.40.630.30">
    <property type="match status" value="1"/>
</dbReference>
<dbReference type="Pfam" id="PF13302">
    <property type="entry name" value="Acetyltransf_3"/>
    <property type="match status" value="1"/>
</dbReference>
<dbReference type="OrthoDB" id="423921at2"/>